<keyword evidence="4" id="KW-0756">Sterol biosynthesis</keyword>
<keyword evidence="4" id="KW-0444">Lipid biosynthesis</keyword>
<gene>
    <name evidence="7" type="ORF">PSON_ATCC_30995.1.T0050392</name>
</gene>
<keyword evidence="3 4" id="KW-0456">Lyase</keyword>
<keyword evidence="4" id="KW-1207">Sterol metabolism</keyword>
<comment type="function">
    <text evidence="4">Catalyzes the ATP dependent decarboxylation of (R)-5-diphosphomevalonate to form isopentenyl diphosphate (IPP). Functions in the mevalonate (MVA) pathway leading to isopentenyl diphosphate (IPP), a key precursor for the biosynthesis of isoprenoids and sterol synthesis.</text>
</comment>
<dbReference type="PANTHER" id="PTHR10977:SF3">
    <property type="entry name" value="DIPHOSPHOMEVALONATE DECARBOXYLASE"/>
    <property type="match status" value="1"/>
</dbReference>
<keyword evidence="2 3" id="KW-0067">ATP-binding</keyword>
<dbReference type="GO" id="GO:0005524">
    <property type="term" value="F:ATP binding"/>
    <property type="evidence" value="ECO:0007669"/>
    <property type="project" value="UniProtKB-KW"/>
</dbReference>
<evidence type="ECO:0000256" key="1">
    <source>
        <dbReference type="ARBA" id="ARBA00022741"/>
    </source>
</evidence>
<dbReference type="GO" id="GO:0005829">
    <property type="term" value="C:cytosol"/>
    <property type="evidence" value="ECO:0007669"/>
    <property type="project" value="InterPro"/>
</dbReference>
<dbReference type="Proteomes" id="UP000692954">
    <property type="component" value="Unassembled WGS sequence"/>
</dbReference>
<dbReference type="GO" id="GO:0006695">
    <property type="term" value="P:cholesterol biosynthetic process"/>
    <property type="evidence" value="ECO:0007669"/>
    <property type="project" value="UniProtKB-KW"/>
</dbReference>
<evidence type="ECO:0000313" key="7">
    <source>
        <dbReference type="EMBL" id="CAD8051160.1"/>
    </source>
</evidence>
<feature type="domain" description="Diphosphomevalonate decarboxylase-like N-terminal" evidence="6">
    <location>
        <begin position="19"/>
        <end position="183"/>
    </location>
</feature>
<keyword evidence="4" id="KW-0753">Steroid metabolism</keyword>
<keyword evidence="4" id="KW-0752">Steroid biosynthesis</keyword>
<dbReference type="NCBIfam" id="TIGR01240">
    <property type="entry name" value="mevDPdecarb"/>
    <property type="match status" value="1"/>
</dbReference>
<dbReference type="PANTHER" id="PTHR10977">
    <property type="entry name" value="DIPHOSPHOMEVALONATE DECARBOXYLASE"/>
    <property type="match status" value="1"/>
</dbReference>
<dbReference type="GO" id="GO:0019287">
    <property type="term" value="P:isopentenyl diphosphate biosynthetic process, mevalonate pathway"/>
    <property type="evidence" value="ECO:0007669"/>
    <property type="project" value="UniProtKB-UniRule"/>
</dbReference>
<feature type="domain" description="Mvd1 C-terminal" evidence="5">
    <location>
        <begin position="230"/>
        <end position="359"/>
    </location>
</feature>
<name>A0A8S1K6S4_9CILI</name>
<evidence type="ECO:0000313" key="8">
    <source>
        <dbReference type="Proteomes" id="UP000692954"/>
    </source>
</evidence>
<sequence>MFTQLNKKLTLTSSFKTAPNIGLIKYWGKWNEKEIIPLNTNIGVTLNPKDIFTTTTLTLNPESHKNELLINGKDFAISNRIERLFNIFREQIQQSKQLTCNRYKNSPSDKLLGQLIPDIDKYGIRVESNNSFPTGSGLASSSSGLSALALCLQDILKTNIDVRYLSRIGSGSACRCLYGNFVLFPGVQLNNLDKCDQETINLESKRCLPYEIQNSRWLKDKVSIVILTDTHQGQKDVLSKDGMKMTWETSKLIQGRVRQFVEQHIQELQTALENQDFNKVMEIIIKDSNQFHATCMDTYPPLLYLNDFSRQIIQMVHIYNRNAKNIVGYTFDAGAHAVLLIHNDELLSFKNFLANAQNLFTKSKYIIPSQQFWTSIGDGPINQN</sequence>
<protein>
    <recommendedName>
        <fullName evidence="3 4">Diphosphomevalonate decarboxylase</fullName>
        <ecNumber evidence="3 4">4.1.1.33</ecNumber>
    </recommendedName>
</protein>
<dbReference type="Pfam" id="PF22700">
    <property type="entry name" value="MVD-like_N"/>
    <property type="match status" value="1"/>
</dbReference>
<keyword evidence="1 3" id="KW-0547">Nucleotide-binding</keyword>
<dbReference type="InterPro" id="IPR053859">
    <property type="entry name" value="MVD-like_N"/>
</dbReference>
<dbReference type="InterPro" id="IPR005935">
    <property type="entry name" value="Mev_decarb"/>
</dbReference>
<evidence type="ECO:0000259" key="6">
    <source>
        <dbReference type="Pfam" id="PF22700"/>
    </source>
</evidence>
<evidence type="ECO:0000259" key="5">
    <source>
        <dbReference type="Pfam" id="PF18376"/>
    </source>
</evidence>
<dbReference type="FunFam" id="3.30.70.890:FF:000038">
    <property type="entry name" value="Diphosphomevalonate decarboxylase"/>
    <property type="match status" value="1"/>
</dbReference>
<evidence type="ECO:0000256" key="4">
    <source>
        <dbReference type="RuleBase" id="RU363086"/>
    </source>
</evidence>
<dbReference type="AlphaFoldDB" id="A0A8S1K6S4"/>
<reference evidence="7" key="1">
    <citation type="submission" date="2021-01" db="EMBL/GenBank/DDBJ databases">
        <authorList>
            <consortium name="Genoscope - CEA"/>
            <person name="William W."/>
        </authorList>
    </citation>
    <scope>NUCLEOTIDE SEQUENCE</scope>
</reference>
<dbReference type="InterPro" id="IPR029765">
    <property type="entry name" value="Mev_diP_decarb"/>
</dbReference>
<dbReference type="EMBL" id="CAJJDN010000005">
    <property type="protein sequence ID" value="CAD8051160.1"/>
    <property type="molecule type" value="Genomic_DNA"/>
</dbReference>
<dbReference type="EC" id="4.1.1.33" evidence="3 4"/>
<dbReference type="GO" id="GO:0004163">
    <property type="term" value="F:diphosphomevalonate decarboxylase activity"/>
    <property type="evidence" value="ECO:0007669"/>
    <property type="project" value="UniProtKB-UniRule"/>
</dbReference>
<evidence type="ECO:0000256" key="3">
    <source>
        <dbReference type="PIRNR" id="PIRNR015950"/>
    </source>
</evidence>
<accession>A0A8S1K6S4</accession>
<keyword evidence="3 4" id="KW-0443">Lipid metabolism</keyword>
<proteinExistence type="inferred from homology"/>
<dbReference type="PIRSF" id="PIRSF015950">
    <property type="entry name" value="Mev_P_decrbx"/>
    <property type="match status" value="1"/>
</dbReference>
<comment type="catalytic activity">
    <reaction evidence="3 4">
        <text>(R)-5-diphosphomevalonate + ATP = isopentenyl diphosphate + ADP + phosphate + CO2</text>
        <dbReference type="Rhea" id="RHEA:23732"/>
        <dbReference type="ChEBI" id="CHEBI:16526"/>
        <dbReference type="ChEBI" id="CHEBI:30616"/>
        <dbReference type="ChEBI" id="CHEBI:43474"/>
        <dbReference type="ChEBI" id="CHEBI:57557"/>
        <dbReference type="ChEBI" id="CHEBI:128769"/>
        <dbReference type="ChEBI" id="CHEBI:456216"/>
        <dbReference type="EC" id="4.1.1.33"/>
    </reaction>
</comment>
<evidence type="ECO:0000256" key="2">
    <source>
        <dbReference type="ARBA" id="ARBA00022840"/>
    </source>
</evidence>
<keyword evidence="4" id="KW-0153">Cholesterol metabolism</keyword>
<dbReference type="OrthoDB" id="10253702at2759"/>
<comment type="caution">
    <text evidence="7">The sequence shown here is derived from an EMBL/GenBank/DDBJ whole genome shotgun (WGS) entry which is preliminary data.</text>
</comment>
<keyword evidence="8" id="KW-1185">Reference proteome</keyword>
<organism evidence="7 8">
    <name type="scientific">Paramecium sonneborni</name>
    <dbReference type="NCBI Taxonomy" id="65129"/>
    <lineage>
        <taxon>Eukaryota</taxon>
        <taxon>Sar</taxon>
        <taxon>Alveolata</taxon>
        <taxon>Ciliophora</taxon>
        <taxon>Intramacronucleata</taxon>
        <taxon>Oligohymenophorea</taxon>
        <taxon>Peniculida</taxon>
        <taxon>Parameciidae</taxon>
        <taxon>Paramecium</taxon>
    </lineage>
</organism>
<dbReference type="FunFam" id="3.30.230.10:FF:000072">
    <property type="entry name" value="Diphosphomevalonate decarboxylase"/>
    <property type="match status" value="1"/>
</dbReference>
<dbReference type="Pfam" id="PF18376">
    <property type="entry name" value="MDD_C"/>
    <property type="match status" value="1"/>
</dbReference>
<comment type="similarity">
    <text evidence="3 4">Belongs to the diphosphomevalonate decarboxylase family.</text>
</comment>
<dbReference type="InterPro" id="IPR041431">
    <property type="entry name" value="Mvd1_C"/>
</dbReference>
<comment type="pathway">
    <text evidence="4">Steroid biosynthesis; cholesterol biosynthesis.</text>
</comment>
<keyword evidence="4" id="KW-0152">Cholesterol biosynthesis</keyword>